<sequence>MLNYLALGDSITYGQNASSSSRAYPSRVTAMLRLKGIQAKLRVLAQPSWTSSDLAEEIYTDPSLLSSANVITVWIGGNDLIQGMMNRFKRRLDMILGMARIMGVKHIVCCTQYNPFPNSAIAVNTIGSMNQVIIASATTNRCLVAQVDRWVSGNEHRLIDGYKGGHAEDALRGFAPVHPNDQGHELIATRLFSSIYPLIRR</sequence>
<gene>
    <name evidence="2" type="ORF">SD71_20580</name>
</gene>
<dbReference type="RefSeq" id="WP_041067501.1">
    <property type="nucleotide sequence ID" value="NZ_JXAL01000033.1"/>
</dbReference>
<dbReference type="EMBL" id="JXAL01000033">
    <property type="protein sequence ID" value="KIL34413.1"/>
    <property type="molecule type" value="Genomic_DNA"/>
</dbReference>
<feature type="domain" description="SGNH hydrolase-type esterase" evidence="1">
    <location>
        <begin position="6"/>
        <end position="186"/>
    </location>
</feature>
<name>A0ABR5A183_9BACL</name>
<dbReference type="CDD" id="cd00229">
    <property type="entry name" value="SGNH_hydrolase"/>
    <property type="match status" value="1"/>
</dbReference>
<dbReference type="SUPFAM" id="SSF52266">
    <property type="entry name" value="SGNH hydrolase"/>
    <property type="match status" value="1"/>
</dbReference>
<evidence type="ECO:0000259" key="1">
    <source>
        <dbReference type="Pfam" id="PF13472"/>
    </source>
</evidence>
<organism evidence="2 3">
    <name type="scientific">Cohnella kolymensis</name>
    <dbReference type="NCBI Taxonomy" id="1590652"/>
    <lineage>
        <taxon>Bacteria</taxon>
        <taxon>Bacillati</taxon>
        <taxon>Bacillota</taxon>
        <taxon>Bacilli</taxon>
        <taxon>Bacillales</taxon>
        <taxon>Paenibacillaceae</taxon>
        <taxon>Cohnella</taxon>
    </lineage>
</organism>
<keyword evidence="3" id="KW-1185">Reference proteome</keyword>
<proteinExistence type="predicted"/>
<dbReference type="Pfam" id="PF13472">
    <property type="entry name" value="Lipase_GDSL_2"/>
    <property type="match status" value="1"/>
</dbReference>
<protein>
    <recommendedName>
        <fullName evidence="1">SGNH hydrolase-type esterase domain-containing protein</fullName>
    </recommendedName>
</protein>
<accession>A0ABR5A183</accession>
<comment type="caution">
    <text evidence="2">The sequence shown here is derived from an EMBL/GenBank/DDBJ whole genome shotgun (WGS) entry which is preliminary data.</text>
</comment>
<dbReference type="InterPro" id="IPR013830">
    <property type="entry name" value="SGNH_hydro"/>
</dbReference>
<dbReference type="Proteomes" id="UP000054526">
    <property type="component" value="Unassembled WGS sequence"/>
</dbReference>
<dbReference type="InterPro" id="IPR051532">
    <property type="entry name" value="Ester_Hydrolysis_Enzymes"/>
</dbReference>
<evidence type="ECO:0000313" key="2">
    <source>
        <dbReference type="EMBL" id="KIL34413.1"/>
    </source>
</evidence>
<evidence type="ECO:0000313" key="3">
    <source>
        <dbReference type="Proteomes" id="UP000054526"/>
    </source>
</evidence>
<dbReference type="PANTHER" id="PTHR30383">
    <property type="entry name" value="THIOESTERASE 1/PROTEASE 1/LYSOPHOSPHOLIPASE L1"/>
    <property type="match status" value="1"/>
</dbReference>
<dbReference type="Gene3D" id="3.40.50.1110">
    <property type="entry name" value="SGNH hydrolase"/>
    <property type="match status" value="1"/>
</dbReference>
<dbReference type="InterPro" id="IPR036514">
    <property type="entry name" value="SGNH_hydro_sf"/>
</dbReference>
<reference evidence="2 3" key="1">
    <citation type="submission" date="2014-12" db="EMBL/GenBank/DDBJ databases">
        <title>Draft genome sequence of Cohnella kolymensis strain B-2846.</title>
        <authorList>
            <person name="Karlyshev A.V."/>
            <person name="Kudryashova E.B."/>
        </authorList>
    </citation>
    <scope>NUCLEOTIDE SEQUENCE [LARGE SCALE GENOMIC DNA]</scope>
    <source>
        <strain evidence="2 3">VKM B-2846</strain>
    </source>
</reference>